<dbReference type="RefSeq" id="WP_264283619.1">
    <property type="nucleotide sequence ID" value="NZ_CP107006.1"/>
</dbReference>
<feature type="transmembrane region" description="Helical" evidence="1">
    <location>
        <begin position="76"/>
        <end position="96"/>
    </location>
</feature>
<gene>
    <name evidence="2" type="ORF">MKQ68_12645</name>
</gene>
<keyword evidence="1" id="KW-0812">Transmembrane</keyword>
<sequence length="105" mass="12006">MNEQRFSELMQYGRLNMPFRDFEERTMARIQKERAVKSASARYRKLSWVFFILGAVLGGLATGLVSMLPAFGSERLVLTARLVYVCLLLAGINYLVQQTPRSQTQ</sequence>
<name>A0ABY6JCL0_9BACT</name>
<evidence type="ECO:0000313" key="2">
    <source>
        <dbReference type="EMBL" id="UYQ95949.1"/>
    </source>
</evidence>
<keyword evidence="1" id="KW-1133">Transmembrane helix</keyword>
<keyword evidence="1" id="KW-0472">Membrane</keyword>
<keyword evidence="3" id="KW-1185">Reference proteome</keyword>
<evidence type="ECO:0000313" key="3">
    <source>
        <dbReference type="Proteomes" id="UP001162741"/>
    </source>
</evidence>
<dbReference type="Proteomes" id="UP001162741">
    <property type="component" value="Chromosome"/>
</dbReference>
<protein>
    <submittedName>
        <fullName evidence="2">Uncharacterized protein</fullName>
    </submittedName>
</protein>
<accession>A0ABY6JCL0</accession>
<evidence type="ECO:0000256" key="1">
    <source>
        <dbReference type="SAM" id="Phobius"/>
    </source>
</evidence>
<feature type="transmembrane region" description="Helical" evidence="1">
    <location>
        <begin position="46"/>
        <end position="70"/>
    </location>
</feature>
<reference evidence="2" key="1">
    <citation type="submission" date="2022-10" db="EMBL/GenBank/DDBJ databases">
        <title>Chitinophaga sp. nov., isolated from soil.</title>
        <authorList>
            <person name="Jeon C.O."/>
        </authorList>
    </citation>
    <scope>NUCLEOTIDE SEQUENCE</scope>
    <source>
        <strain evidence="2">R8</strain>
    </source>
</reference>
<organism evidence="2 3">
    <name type="scientific">Chitinophaga horti</name>
    <dbReference type="NCBI Taxonomy" id="2920382"/>
    <lineage>
        <taxon>Bacteria</taxon>
        <taxon>Pseudomonadati</taxon>
        <taxon>Bacteroidota</taxon>
        <taxon>Chitinophagia</taxon>
        <taxon>Chitinophagales</taxon>
        <taxon>Chitinophagaceae</taxon>
        <taxon>Chitinophaga</taxon>
    </lineage>
</organism>
<dbReference type="EMBL" id="CP107006">
    <property type="protein sequence ID" value="UYQ95949.1"/>
    <property type="molecule type" value="Genomic_DNA"/>
</dbReference>
<proteinExistence type="predicted"/>